<sequence>MVKRLLIVTLVVVVMLPLDASLWLLELTSTRVITLATSLLTSLLLLLVTDRPQLRTMCSVELVSVKVITVTSLQLRSSVDTHRLSELSSSLTLQPKATTRSNSKEACS</sequence>
<feature type="transmembrane region" description="Helical" evidence="1">
    <location>
        <begin position="30"/>
        <end position="48"/>
    </location>
</feature>
<evidence type="ECO:0000313" key="2">
    <source>
        <dbReference type="EMBL" id="AKH47921.1"/>
    </source>
</evidence>
<organism evidence="2">
    <name type="scientific">uncultured marine virus</name>
    <dbReference type="NCBI Taxonomy" id="186617"/>
    <lineage>
        <taxon>Viruses</taxon>
        <taxon>environmental samples</taxon>
    </lineage>
</organism>
<accession>A0A0F7LA23</accession>
<protein>
    <submittedName>
        <fullName evidence="2">Minor capsid protein 10</fullName>
    </submittedName>
</protein>
<keyword evidence="1" id="KW-0472">Membrane</keyword>
<keyword evidence="1" id="KW-0812">Transmembrane</keyword>
<dbReference type="EMBL" id="KR029599">
    <property type="protein sequence ID" value="AKH47921.1"/>
    <property type="molecule type" value="Genomic_DNA"/>
</dbReference>
<keyword evidence="1" id="KW-1133">Transmembrane helix</keyword>
<name>A0A0F7LA23_9VIRU</name>
<reference evidence="2" key="2">
    <citation type="submission" date="2015-03" db="EMBL/GenBank/DDBJ databases">
        <authorList>
            <person name="Chow C.-E.T."/>
            <person name="Winget D.M."/>
            <person name="White R.A.III."/>
            <person name="Hallam S.J."/>
            <person name="Suttle C.A."/>
        </authorList>
    </citation>
    <scope>NUCLEOTIDE SEQUENCE</scope>
    <source>
        <strain evidence="2">Oxic1_4</strain>
    </source>
</reference>
<evidence type="ECO:0000256" key="1">
    <source>
        <dbReference type="SAM" id="Phobius"/>
    </source>
</evidence>
<reference evidence="2" key="1">
    <citation type="journal article" date="2015" name="Front. Microbiol.">
        <title>Combining genomic sequencing methods to explore viral diversity and reveal potential virus-host interactions.</title>
        <authorList>
            <person name="Chow C.E."/>
            <person name="Winget D.M."/>
            <person name="White R.A.III."/>
            <person name="Hallam S.J."/>
            <person name="Suttle C.A."/>
        </authorList>
    </citation>
    <scope>NUCLEOTIDE SEQUENCE</scope>
    <source>
        <strain evidence="2">Oxic1_4</strain>
    </source>
</reference>
<proteinExistence type="predicted"/>